<name>A0AC35TI41_9BILA</name>
<evidence type="ECO:0000313" key="1">
    <source>
        <dbReference type="Proteomes" id="UP000095286"/>
    </source>
</evidence>
<protein>
    <submittedName>
        <fullName evidence="2">RB_A domain-containing protein</fullName>
    </submittedName>
</protein>
<dbReference type="WBParaSite" id="RSKR_0000091650.1">
    <property type="protein sequence ID" value="RSKR_0000091650.1"/>
    <property type="gene ID" value="RSKR_0000091650"/>
</dbReference>
<accession>A0AC35TI41</accession>
<sequence length="287" mass="32877">MNISNQMQNMYVALCQPHIFKACASKMEQQVNVAKLWNLGRKLIEEGKEFDLLIFRAMLSSTIDLHIDRPYLIGTIFGHLISGEKDLIPFINISNVSSLNTLDTKLKFSESMPSNLEVIETIRSGMNILYKKAPALTKISLFIEECRCIGKKKFEFPETVRLLVIRCYSKLERRKRQSVVTRRVGTRYSDTIPPSTPGNNENNLTVSSNSDISTNQGSNAKPYKYWTQSATDKSDPDCHTFEKFCNCERLQQYFNRHVLLGGRLININIKSTIDCNLFVNIERNYGI</sequence>
<evidence type="ECO:0000313" key="2">
    <source>
        <dbReference type="WBParaSite" id="RSKR_0000091650.1"/>
    </source>
</evidence>
<dbReference type="Proteomes" id="UP000095286">
    <property type="component" value="Unplaced"/>
</dbReference>
<organism evidence="1 2">
    <name type="scientific">Rhabditophanes sp. KR3021</name>
    <dbReference type="NCBI Taxonomy" id="114890"/>
    <lineage>
        <taxon>Eukaryota</taxon>
        <taxon>Metazoa</taxon>
        <taxon>Ecdysozoa</taxon>
        <taxon>Nematoda</taxon>
        <taxon>Chromadorea</taxon>
        <taxon>Rhabditida</taxon>
        <taxon>Tylenchina</taxon>
        <taxon>Panagrolaimomorpha</taxon>
        <taxon>Strongyloidoidea</taxon>
        <taxon>Alloionematidae</taxon>
        <taxon>Rhabditophanes</taxon>
    </lineage>
</organism>
<reference evidence="2" key="1">
    <citation type="submission" date="2016-11" db="UniProtKB">
        <authorList>
            <consortium name="WormBaseParasite"/>
        </authorList>
    </citation>
    <scope>IDENTIFICATION</scope>
    <source>
        <strain evidence="2">KR3021</strain>
    </source>
</reference>
<proteinExistence type="predicted"/>